<dbReference type="RefSeq" id="WP_061142436.1">
    <property type="nucleotide sequence ID" value="NZ_LNNH01000023.1"/>
</dbReference>
<keyword evidence="2" id="KW-1185">Reference proteome</keyword>
<dbReference type="AlphaFoldDB" id="A0A109MXX7"/>
<evidence type="ECO:0000313" key="1">
    <source>
        <dbReference type="EMBL" id="KWW18155.1"/>
    </source>
</evidence>
<organism evidence="1 2">
    <name type="scientific">Peribacillus simplex</name>
    <dbReference type="NCBI Taxonomy" id="1478"/>
    <lineage>
        <taxon>Bacteria</taxon>
        <taxon>Bacillati</taxon>
        <taxon>Bacillota</taxon>
        <taxon>Bacilli</taxon>
        <taxon>Bacillales</taxon>
        <taxon>Bacillaceae</taxon>
        <taxon>Peribacillus</taxon>
    </lineage>
</organism>
<reference evidence="1 2" key="1">
    <citation type="submission" date="2015-11" db="EMBL/GenBank/DDBJ databases">
        <title>Genome Sequence of Bacillus simplex strain VanAntwerpen2.</title>
        <authorList>
            <person name="Couger M.B."/>
        </authorList>
    </citation>
    <scope>NUCLEOTIDE SEQUENCE [LARGE SCALE GENOMIC DNA]</scope>
    <source>
        <strain evidence="1 2">VanAntwerpen02</strain>
    </source>
</reference>
<protein>
    <recommendedName>
        <fullName evidence="3">DUF2225 domain-containing protein</fullName>
    </recommendedName>
</protein>
<dbReference type="Proteomes" id="UP000064189">
    <property type="component" value="Unassembled WGS sequence"/>
</dbReference>
<dbReference type="Pfam" id="PF09986">
    <property type="entry name" value="DUF2225"/>
    <property type="match status" value="1"/>
</dbReference>
<gene>
    <name evidence="1" type="ORF">AS888_20075</name>
</gene>
<sequence length="237" mass="27530">MQHIQPLYDKSMECLLCKQKSTTKKVRSRFAKVTKYDTDFCPVYTDSSINALYYTIFVCPHCGFSYSEDFSRYFPPATKEVIEEKVSSRWVPQHFSNERSIKDAINTYKLASYCGALKKEKHIILAGIHLRIAWLYRITQNSKQEERFLKFALTEYEASYSTGDFIGTRASEAKILYLAGDISKRIGNDMAAIKYFSLVFERQKNARETSLIQMARDRFQEIKHEQGNRTIAASVNR</sequence>
<accession>A0A109MXX7</accession>
<dbReference type="InterPro" id="IPR018708">
    <property type="entry name" value="DUF2225"/>
</dbReference>
<comment type="caution">
    <text evidence="1">The sequence shown here is derived from an EMBL/GenBank/DDBJ whole genome shotgun (WGS) entry which is preliminary data.</text>
</comment>
<proteinExistence type="predicted"/>
<name>A0A109MXX7_9BACI</name>
<evidence type="ECO:0000313" key="2">
    <source>
        <dbReference type="Proteomes" id="UP000064189"/>
    </source>
</evidence>
<dbReference type="EMBL" id="LNNH01000023">
    <property type="protein sequence ID" value="KWW18155.1"/>
    <property type="molecule type" value="Genomic_DNA"/>
</dbReference>
<evidence type="ECO:0008006" key="3">
    <source>
        <dbReference type="Google" id="ProtNLM"/>
    </source>
</evidence>